<dbReference type="CDD" id="cd01948">
    <property type="entry name" value="EAL"/>
    <property type="match status" value="1"/>
</dbReference>
<evidence type="ECO:0000313" key="7">
    <source>
        <dbReference type="Proteomes" id="UP000235916"/>
    </source>
</evidence>
<comment type="caution">
    <text evidence="6">The sequence shown here is derived from an EMBL/GenBank/DDBJ whole genome shotgun (WGS) entry which is preliminary data.</text>
</comment>
<dbReference type="SMART" id="SM00086">
    <property type="entry name" value="PAC"/>
    <property type="match status" value="2"/>
</dbReference>
<dbReference type="FunFam" id="3.30.70.270:FF:000001">
    <property type="entry name" value="Diguanylate cyclase domain protein"/>
    <property type="match status" value="1"/>
</dbReference>
<name>A0A2N8L3C3_9BURK</name>
<sequence length="753" mass="84449">MSEDLLPTDPAPSSDVNRQLELALRERDIILGSAGLGIVYVRQRVILRCNGRYAEIFGYADASEPLGRSSVELYPDEPAFKQLGAEAYPVMASGQRYKTERLMRRRNGELFWASMTGRLIAPDDPAQGSIWIVDDITEQRQAQDALAAVTAELQLILEHSMVGIVFLRDRRVTRCNRSFELLFGYEPGELNGSSSRQWYLSDADWEAAGQRCYEPFKQGRAFEGEMLLRKKDGTPVHCEVRSKAIDVSDLSRGSIWITMDISARKNAEGALVQAKDELEHLIKKRTRQLQQTVLAMEQKVLEQQRAEAHIQRLAHFDALTGLPNRVLLAERCHQAIEIARRHGESLALVFLDLDHFKNVNDSLGHRFGDELLKTLARRLKTAVREQDTVSRLGGDEFILVLPGTDNTGAGHVAEKVMELAAQPFQIEQHELNVTPSIGIAMYPSDGSDFDALCRSADIAMYRAKQDGRNSFRFFTSLMQAEARRGLQLENSLRRALERDQLSLVYQPQVSLVSGQVIGAEALLRWRHPELGEVSPAEFIPVAESTGLIVPIGEWVMRTAVQQLKAWMAQGMAPLVMSVNLSSVQFRHNDLPGQISRILDEVALPAELLELELTEGVAMRDPQGAIAVMNDLHRRGIRLSIDDFGTGYSSLSYLKKFRVYKLKVDQSFVRDLGDDPEDRAIVSAIISMAHSLGLQTIAEGVETLEQMQFLRSQGCKEVQGYLFSRPLRAEEFPAFVAAGTRVLDEHAELWHYAI</sequence>
<evidence type="ECO:0000259" key="3">
    <source>
        <dbReference type="PROSITE" id="PS50113"/>
    </source>
</evidence>
<dbReference type="FunFam" id="3.20.20.450:FF:000001">
    <property type="entry name" value="Cyclic di-GMP phosphodiesterase yahA"/>
    <property type="match status" value="1"/>
</dbReference>
<proteinExistence type="predicted"/>
<evidence type="ECO:0000256" key="1">
    <source>
        <dbReference type="ARBA" id="ARBA00051114"/>
    </source>
</evidence>
<dbReference type="InterPro" id="IPR000014">
    <property type="entry name" value="PAS"/>
</dbReference>
<dbReference type="PANTHER" id="PTHR44757">
    <property type="entry name" value="DIGUANYLATE CYCLASE DGCP"/>
    <property type="match status" value="1"/>
</dbReference>
<dbReference type="SMART" id="SM00052">
    <property type="entry name" value="EAL"/>
    <property type="match status" value="1"/>
</dbReference>
<dbReference type="PROSITE" id="PS50883">
    <property type="entry name" value="EAL"/>
    <property type="match status" value="1"/>
</dbReference>
<dbReference type="Pfam" id="PF00563">
    <property type="entry name" value="EAL"/>
    <property type="match status" value="1"/>
</dbReference>
<comment type="catalytic activity">
    <reaction evidence="1">
        <text>3',3'-c-di-GMP + H2O = 5'-phosphoguanylyl(3'-&gt;5')guanosine + H(+)</text>
        <dbReference type="Rhea" id="RHEA:24902"/>
        <dbReference type="ChEBI" id="CHEBI:15377"/>
        <dbReference type="ChEBI" id="CHEBI:15378"/>
        <dbReference type="ChEBI" id="CHEBI:58754"/>
        <dbReference type="ChEBI" id="CHEBI:58805"/>
        <dbReference type="EC" id="3.1.4.52"/>
    </reaction>
    <physiologicalReaction direction="left-to-right" evidence="1">
        <dbReference type="Rhea" id="RHEA:24903"/>
    </physiologicalReaction>
</comment>
<dbReference type="Proteomes" id="UP000235916">
    <property type="component" value="Unassembled WGS sequence"/>
</dbReference>
<dbReference type="CDD" id="cd01949">
    <property type="entry name" value="GGDEF"/>
    <property type="match status" value="1"/>
</dbReference>
<dbReference type="AlphaFoldDB" id="A0A2N8L3C3"/>
<dbReference type="PIRSF" id="PIRSF005925">
    <property type="entry name" value="Dos"/>
    <property type="match status" value="1"/>
</dbReference>
<dbReference type="InterPro" id="IPR035919">
    <property type="entry name" value="EAL_sf"/>
</dbReference>
<evidence type="ECO:0000259" key="5">
    <source>
        <dbReference type="PROSITE" id="PS50887"/>
    </source>
</evidence>
<feature type="coiled-coil region" evidence="2">
    <location>
        <begin position="264"/>
        <end position="291"/>
    </location>
</feature>
<dbReference type="SUPFAM" id="SSF141868">
    <property type="entry name" value="EAL domain-like"/>
    <property type="match status" value="1"/>
</dbReference>
<accession>A0A2N8L3C3</accession>
<dbReference type="Gene3D" id="3.30.70.270">
    <property type="match status" value="1"/>
</dbReference>
<dbReference type="OrthoDB" id="9813903at2"/>
<dbReference type="GO" id="GO:0071732">
    <property type="term" value="P:cellular response to nitric oxide"/>
    <property type="evidence" value="ECO:0007669"/>
    <property type="project" value="UniProtKB-ARBA"/>
</dbReference>
<dbReference type="InterPro" id="IPR029787">
    <property type="entry name" value="Nucleotide_cyclase"/>
</dbReference>
<dbReference type="InterPro" id="IPR000700">
    <property type="entry name" value="PAS-assoc_C"/>
</dbReference>
<dbReference type="InterPro" id="IPR035965">
    <property type="entry name" value="PAS-like_dom_sf"/>
</dbReference>
<evidence type="ECO:0000259" key="4">
    <source>
        <dbReference type="PROSITE" id="PS50883"/>
    </source>
</evidence>
<feature type="domain" description="PAC" evidence="3">
    <location>
        <begin position="97"/>
        <end position="148"/>
    </location>
</feature>
<organism evidence="6 7">
    <name type="scientific">Kinneretia aquatilis</name>
    <dbReference type="NCBI Taxonomy" id="2070761"/>
    <lineage>
        <taxon>Bacteria</taxon>
        <taxon>Pseudomonadati</taxon>
        <taxon>Pseudomonadota</taxon>
        <taxon>Betaproteobacteria</taxon>
        <taxon>Burkholderiales</taxon>
        <taxon>Sphaerotilaceae</taxon>
        <taxon>Roseateles</taxon>
    </lineage>
</organism>
<dbReference type="SUPFAM" id="SSF55785">
    <property type="entry name" value="PYP-like sensor domain (PAS domain)"/>
    <property type="match status" value="2"/>
</dbReference>
<dbReference type="Gene3D" id="3.20.20.450">
    <property type="entry name" value="EAL domain"/>
    <property type="match status" value="1"/>
</dbReference>
<dbReference type="PROSITE" id="PS50113">
    <property type="entry name" value="PAC"/>
    <property type="match status" value="1"/>
</dbReference>
<dbReference type="InterPro" id="IPR001610">
    <property type="entry name" value="PAC"/>
</dbReference>
<dbReference type="PROSITE" id="PS50887">
    <property type="entry name" value="GGDEF"/>
    <property type="match status" value="1"/>
</dbReference>
<protein>
    <submittedName>
        <fullName evidence="6">GGDEF domain-containing protein</fullName>
    </submittedName>
</protein>
<keyword evidence="2" id="KW-0175">Coiled coil</keyword>
<dbReference type="NCBIfam" id="TIGR00254">
    <property type="entry name" value="GGDEF"/>
    <property type="match status" value="1"/>
</dbReference>
<dbReference type="InterPro" id="IPR001633">
    <property type="entry name" value="EAL_dom"/>
</dbReference>
<dbReference type="EMBL" id="POSP01000001">
    <property type="protein sequence ID" value="PND40200.1"/>
    <property type="molecule type" value="Genomic_DNA"/>
</dbReference>
<dbReference type="InterPro" id="IPR043128">
    <property type="entry name" value="Rev_trsase/Diguanyl_cyclase"/>
</dbReference>
<dbReference type="NCBIfam" id="TIGR00229">
    <property type="entry name" value="sensory_box"/>
    <property type="match status" value="2"/>
</dbReference>
<dbReference type="RefSeq" id="WP_102766334.1">
    <property type="nucleotide sequence ID" value="NZ_POSP01000001.1"/>
</dbReference>
<dbReference type="CDD" id="cd00130">
    <property type="entry name" value="PAS"/>
    <property type="match status" value="2"/>
</dbReference>
<dbReference type="Gene3D" id="3.30.450.20">
    <property type="entry name" value="PAS domain"/>
    <property type="match status" value="2"/>
</dbReference>
<evidence type="ECO:0000256" key="2">
    <source>
        <dbReference type="SAM" id="Coils"/>
    </source>
</evidence>
<dbReference type="SMART" id="SM00267">
    <property type="entry name" value="GGDEF"/>
    <property type="match status" value="1"/>
</dbReference>
<dbReference type="SMART" id="SM00091">
    <property type="entry name" value="PAS"/>
    <property type="match status" value="2"/>
</dbReference>
<gene>
    <name evidence="6" type="ORF">C1O66_02115</name>
</gene>
<dbReference type="InterPro" id="IPR052155">
    <property type="entry name" value="Biofilm_reg_signaling"/>
</dbReference>
<dbReference type="InterPro" id="IPR000160">
    <property type="entry name" value="GGDEF_dom"/>
</dbReference>
<dbReference type="InterPro" id="IPR012226">
    <property type="entry name" value="Diguanyl_cyclase/Pdiesterase"/>
</dbReference>
<dbReference type="SUPFAM" id="SSF55073">
    <property type="entry name" value="Nucleotide cyclase"/>
    <property type="match status" value="1"/>
</dbReference>
<dbReference type="PANTHER" id="PTHR44757:SF2">
    <property type="entry name" value="BIOFILM ARCHITECTURE MAINTENANCE PROTEIN MBAA"/>
    <property type="match status" value="1"/>
</dbReference>
<dbReference type="Pfam" id="PF13426">
    <property type="entry name" value="PAS_9"/>
    <property type="match status" value="2"/>
</dbReference>
<feature type="domain" description="GGDEF" evidence="5">
    <location>
        <begin position="344"/>
        <end position="476"/>
    </location>
</feature>
<feature type="domain" description="EAL" evidence="4">
    <location>
        <begin position="485"/>
        <end position="739"/>
    </location>
</feature>
<dbReference type="Pfam" id="PF00990">
    <property type="entry name" value="GGDEF"/>
    <property type="match status" value="1"/>
</dbReference>
<evidence type="ECO:0000313" key="6">
    <source>
        <dbReference type="EMBL" id="PND40200.1"/>
    </source>
</evidence>
<keyword evidence="7" id="KW-1185">Reference proteome</keyword>
<reference evidence="6 7" key="1">
    <citation type="submission" date="2018-01" db="EMBL/GenBank/DDBJ databases">
        <title>Draft genome sequence of Paucibacter aquatile CR182 isolated from freshwater of the Nakdong River.</title>
        <authorList>
            <person name="Choi A."/>
            <person name="Chung E.J."/>
        </authorList>
    </citation>
    <scope>NUCLEOTIDE SEQUENCE [LARGE SCALE GENOMIC DNA]</scope>
    <source>
        <strain evidence="6 7">CR182</strain>
    </source>
</reference>
<dbReference type="GO" id="GO:0071111">
    <property type="term" value="F:cyclic-guanylate-specific phosphodiesterase activity"/>
    <property type="evidence" value="ECO:0007669"/>
    <property type="project" value="UniProtKB-EC"/>
</dbReference>